<gene>
    <name evidence="3" type="primary">Acey_s0177.g575</name>
    <name evidence="3" type="synonym">Acey-let-653</name>
    <name evidence="3" type="ORF">Y032_0177g575</name>
</gene>
<dbReference type="SMART" id="SM00241">
    <property type="entry name" value="ZP"/>
    <property type="match status" value="1"/>
</dbReference>
<reference evidence="4" key="1">
    <citation type="journal article" date="2015" name="Nat. Genet.">
        <title>The genome and transcriptome of the zoonotic hookworm Ancylostoma ceylanicum identify infection-specific gene families.</title>
        <authorList>
            <person name="Schwarz E.M."/>
            <person name="Hu Y."/>
            <person name="Antoshechkin I."/>
            <person name="Miller M.M."/>
            <person name="Sternberg P.W."/>
            <person name="Aroian R.V."/>
        </authorList>
    </citation>
    <scope>NUCLEOTIDE SEQUENCE</scope>
    <source>
        <strain evidence="4">HY135</strain>
    </source>
</reference>
<dbReference type="GO" id="GO:0009653">
    <property type="term" value="P:anatomical structure morphogenesis"/>
    <property type="evidence" value="ECO:0007669"/>
    <property type="project" value="TreeGrafter"/>
</dbReference>
<dbReference type="InterPro" id="IPR052774">
    <property type="entry name" value="Celegans_DevNeuronal_Protein"/>
</dbReference>
<proteinExistence type="predicted"/>
<feature type="compositionally biased region" description="Low complexity" evidence="1">
    <location>
        <begin position="94"/>
        <end position="155"/>
    </location>
</feature>
<feature type="domain" description="ZP" evidence="2">
    <location>
        <begin position="81"/>
        <end position="309"/>
    </location>
</feature>
<accession>A0A016SU46</accession>
<organism evidence="3 4">
    <name type="scientific">Ancylostoma ceylanicum</name>
    <dbReference type="NCBI Taxonomy" id="53326"/>
    <lineage>
        <taxon>Eukaryota</taxon>
        <taxon>Metazoa</taxon>
        <taxon>Ecdysozoa</taxon>
        <taxon>Nematoda</taxon>
        <taxon>Chromadorea</taxon>
        <taxon>Rhabditida</taxon>
        <taxon>Rhabditina</taxon>
        <taxon>Rhabditomorpha</taxon>
        <taxon>Strongyloidea</taxon>
        <taxon>Ancylostomatidae</taxon>
        <taxon>Ancylostomatinae</taxon>
        <taxon>Ancylostoma</taxon>
    </lineage>
</organism>
<sequence length="388" mass="42316">MMRQRGSCEGFAVGSSKPSPRPPRPTHTYSRPFSPYMHTQNLNVNRGELVRKGVKSPAILPQCLVAHPAPKWRQKTTPTTTPTKTTPTTIITTKQTTPSTTTARTTTRTTARPTTTTTTSTTTTTRPTTTTRTTTHRPITTTASSTTTTTTAKPTLNRSPALHTAGPPAPPTKPSEPTKPVKGAVSFDIFHNGQPVEAVVVGTKIMLSFAPLYAIPPEYMSVRECQVEPIDSKYEWEREPLPIIREGCQADLVGLVCPPKQSEFGVKVAVESFRYQSTPHVQYSCLVRVCPFAPCPPANCPPVDGCPRDKRAARSLSLEEIRRALEADPKLASQIGISPHVLANRPGHSVSVESQLLALGGDHTVKRRLVVVNSEDQLRYYVRTGDVP</sequence>
<evidence type="ECO:0000256" key="1">
    <source>
        <dbReference type="SAM" id="MobiDB-lite"/>
    </source>
</evidence>
<dbReference type="PANTHER" id="PTHR47327">
    <property type="entry name" value="FI18240P1-RELATED"/>
    <property type="match status" value="1"/>
</dbReference>
<evidence type="ECO:0000313" key="4">
    <source>
        <dbReference type="Proteomes" id="UP000024635"/>
    </source>
</evidence>
<evidence type="ECO:0000259" key="2">
    <source>
        <dbReference type="SMART" id="SM00241"/>
    </source>
</evidence>
<comment type="caution">
    <text evidence="3">The sequence shown here is derived from an EMBL/GenBank/DDBJ whole genome shotgun (WGS) entry which is preliminary data.</text>
</comment>
<feature type="region of interest" description="Disordered" evidence="1">
    <location>
        <begin position="1"/>
        <end position="39"/>
    </location>
</feature>
<dbReference type="EMBL" id="JARK01001513">
    <property type="protein sequence ID" value="EYB93907.1"/>
    <property type="molecule type" value="Genomic_DNA"/>
</dbReference>
<dbReference type="AlphaFoldDB" id="A0A016SU46"/>
<dbReference type="PANTHER" id="PTHR47327:SF6">
    <property type="entry name" value="PROTEIN LET-653"/>
    <property type="match status" value="1"/>
</dbReference>
<dbReference type="OrthoDB" id="5775605at2759"/>
<evidence type="ECO:0000313" key="3">
    <source>
        <dbReference type="EMBL" id="EYB93907.1"/>
    </source>
</evidence>
<keyword evidence="4" id="KW-1185">Reference proteome</keyword>
<feature type="region of interest" description="Disordered" evidence="1">
    <location>
        <begin position="94"/>
        <end position="180"/>
    </location>
</feature>
<dbReference type="Proteomes" id="UP000024635">
    <property type="component" value="Unassembled WGS sequence"/>
</dbReference>
<dbReference type="InterPro" id="IPR001507">
    <property type="entry name" value="ZP_dom"/>
</dbReference>
<protein>
    <recommendedName>
        <fullName evidence="2">ZP domain-containing protein</fullName>
    </recommendedName>
</protein>
<name>A0A016SU46_9BILA</name>